<dbReference type="SUPFAM" id="SSF53850">
    <property type="entry name" value="Periplasmic binding protein-like II"/>
    <property type="match status" value="1"/>
</dbReference>
<evidence type="ECO:0000313" key="5">
    <source>
        <dbReference type="EMBL" id="PWC18487.1"/>
    </source>
</evidence>
<dbReference type="GO" id="GO:1904680">
    <property type="term" value="F:peptide transmembrane transporter activity"/>
    <property type="evidence" value="ECO:0007669"/>
    <property type="project" value="TreeGrafter"/>
</dbReference>
<dbReference type="PANTHER" id="PTHR30290">
    <property type="entry name" value="PERIPLASMIC BINDING COMPONENT OF ABC TRANSPORTER"/>
    <property type="match status" value="1"/>
</dbReference>
<sequence length="551" mass="60980">MNFPRRDFNRLSGLILAAAISACGLVGGLSLPAQAQSAEIQRGGALDIAFRSDNTALVSIDPFQVYWIEHRSVLRAVVDQLTDQDPQSGEIIPWLATRWELNNDATQYTFYLRDDVTFSNGEKFNAEAVKLSFDANIALLKELPTAFGKSYIDGYVSSEVVDEYTIKVNFSVPNAAFLQATSTTNLGILAPATYKNSTIRERNLGKIIGSGPFILAEYSPEERIVLKKRAGYAWPSAVSENKGDAYLDEIIVRYIPESGNRVGSVISGEVDIAWPRDPFTNEDYNYIKGKGLNIIQRSIPGITESLYPNVNYDRPFSNAAVRQAFQKAIDRKSYAATIYGQHFPVAEGVLEPSTLYYQSQADGLTHDPQGAAQLLEKAGWLVADDGYRYRDGKRLTVVYPITEEKPGDVLVQDQVRQVGFELILQPVTAGEANARYVSGNYDLQRGVLTRGDPAVIQSHSDVRYSGSAVSKNRFTAQAQLKLQELLDKGLAEADPAARKAIYKDAQNFILQENAYFPIFARTQQAAVGSKVHGVKFSGETFLHVNDIWIEK</sequence>
<dbReference type="PANTHER" id="PTHR30290:SF9">
    <property type="entry name" value="OLIGOPEPTIDE-BINDING PROTEIN APPA"/>
    <property type="match status" value="1"/>
</dbReference>
<dbReference type="InterPro" id="IPR000914">
    <property type="entry name" value="SBP_5_dom"/>
</dbReference>
<dbReference type="GO" id="GO:0043190">
    <property type="term" value="C:ATP-binding cassette (ABC) transporter complex"/>
    <property type="evidence" value="ECO:0007669"/>
    <property type="project" value="InterPro"/>
</dbReference>
<dbReference type="InterPro" id="IPR006311">
    <property type="entry name" value="TAT_signal"/>
</dbReference>
<dbReference type="GO" id="GO:0015833">
    <property type="term" value="P:peptide transport"/>
    <property type="evidence" value="ECO:0007669"/>
    <property type="project" value="TreeGrafter"/>
</dbReference>
<dbReference type="InterPro" id="IPR030678">
    <property type="entry name" value="Peptide/Ni-bd"/>
</dbReference>
<comment type="caution">
    <text evidence="5">The sequence shown here is derived from an EMBL/GenBank/DDBJ whole genome shotgun (WGS) entry which is preliminary data.</text>
</comment>
<dbReference type="PIRSF" id="PIRSF002741">
    <property type="entry name" value="MppA"/>
    <property type="match status" value="1"/>
</dbReference>
<dbReference type="InterPro" id="IPR039424">
    <property type="entry name" value="SBP_5"/>
</dbReference>
<name>A0A2U1UA30_9GAMM</name>
<feature type="domain" description="Solute-binding protein family 5" evidence="4">
    <location>
        <begin position="90"/>
        <end position="445"/>
    </location>
</feature>
<keyword evidence="2" id="KW-0813">Transport</keyword>
<protein>
    <submittedName>
        <fullName evidence="5">ABC transporter substrate-binding protein</fullName>
    </submittedName>
</protein>
<gene>
    <name evidence="5" type="ORF">DDT56_03805</name>
</gene>
<dbReference type="Pfam" id="PF00496">
    <property type="entry name" value="SBP_bac_5"/>
    <property type="match status" value="1"/>
</dbReference>
<dbReference type="GO" id="GO:0030288">
    <property type="term" value="C:outer membrane-bounded periplasmic space"/>
    <property type="evidence" value="ECO:0007669"/>
    <property type="project" value="UniProtKB-ARBA"/>
</dbReference>
<dbReference type="EMBL" id="QDKH01000004">
    <property type="protein sequence ID" value="PWC18487.1"/>
    <property type="molecule type" value="Genomic_DNA"/>
</dbReference>
<proteinExistence type="inferred from homology"/>
<accession>A0A2U1UA30</accession>
<evidence type="ECO:0000259" key="4">
    <source>
        <dbReference type="Pfam" id="PF00496"/>
    </source>
</evidence>
<dbReference type="RefSeq" id="WP_136165187.1">
    <property type="nucleotide sequence ID" value="NZ_KZ819073.1"/>
</dbReference>
<dbReference type="PROSITE" id="PS51257">
    <property type="entry name" value="PROKAR_LIPOPROTEIN"/>
    <property type="match status" value="1"/>
</dbReference>
<evidence type="ECO:0000256" key="3">
    <source>
        <dbReference type="ARBA" id="ARBA00022729"/>
    </source>
</evidence>
<dbReference type="Gene3D" id="3.40.190.10">
    <property type="entry name" value="Periplasmic binding protein-like II"/>
    <property type="match status" value="1"/>
</dbReference>
<dbReference type="CDD" id="cd08492">
    <property type="entry name" value="PBP2_NikA_DppA_OppA_like_15"/>
    <property type="match status" value="1"/>
</dbReference>
<organism evidence="5 6">
    <name type="scientific">Brenneria corticis</name>
    <dbReference type="NCBI Taxonomy" id="2173106"/>
    <lineage>
        <taxon>Bacteria</taxon>
        <taxon>Pseudomonadati</taxon>
        <taxon>Pseudomonadota</taxon>
        <taxon>Gammaproteobacteria</taxon>
        <taxon>Enterobacterales</taxon>
        <taxon>Pectobacteriaceae</taxon>
        <taxon>Brenneria</taxon>
    </lineage>
</organism>
<evidence type="ECO:0000256" key="2">
    <source>
        <dbReference type="ARBA" id="ARBA00022448"/>
    </source>
</evidence>
<evidence type="ECO:0000313" key="6">
    <source>
        <dbReference type="Proteomes" id="UP000296159"/>
    </source>
</evidence>
<keyword evidence="3" id="KW-0732">Signal</keyword>
<evidence type="ECO:0000256" key="1">
    <source>
        <dbReference type="ARBA" id="ARBA00005695"/>
    </source>
</evidence>
<dbReference type="Proteomes" id="UP000296159">
    <property type="component" value="Unassembled WGS sequence"/>
</dbReference>
<dbReference type="PROSITE" id="PS51318">
    <property type="entry name" value="TAT"/>
    <property type="match status" value="1"/>
</dbReference>
<dbReference type="Gene3D" id="3.10.105.10">
    <property type="entry name" value="Dipeptide-binding Protein, Domain 3"/>
    <property type="match status" value="1"/>
</dbReference>
<comment type="similarity">
    <text evidence="1">Belongs to the bacterial solute-binding protein 5 family.</text>
</comment>
<keyword evidence="6" id="KW-1185">Reference proteome</keyword>
<reference evidence="5 6" key="1">
    <citation type="submission" date="2018-04" db="EMBL/GenBank/DDBJ databases">
        <title>Brenneria corticis sp.nov.</title>
        <authorList>
            <person name="Li Y."/>
        </authorList>
    </citation>
    <scope>NUCLEOTIDE SEQUENCE [LARGE SCALE GENOMIC DNA]</scope>
    <source>
        <strain evidence="5 6">CFCC 11842</strain>
    </source>
</reference>
<dbReference type="AlphaFoldDB" id="A0A2U1UA30"/>